<name>A0AAW7ZBZ3_9FIRM</name>
<protein>
    <recommendedName>
        <fullName evidence="3">Transposase</fullName>
    </recommendedName>
</protein>
<organism evidence="1 2">
    <name type="scientific">Desulforamulus aquiferis</name>
    <dbReference type="NCBI Taxonomy" id="1397668"/>
    <lineage>
        <taxon>Bacteria</taxon>
        <taxon>Bacillati</taxon>
        <taxon>Bacillota</taxon>
        <taxon>Clostridia</taxon>
        <taxon>Eubacteriales</taxon>
        <taxon>Peptococcaceae</taxon>
        <taxon>Desulforamulus</taxon>
    </lineage>
</organism>
<reference evidence="1" key="1">
    <citation type="journal article" date="2023" name="J. Hazard. Mater.">
        <title>Anaerobic biodegradation of pyrene and benzo[a]pyrene by a new sulfate-reducing Desulforamulus aquiferis strain DSA.</title>
        <authorList>
            <person name="Zhang Z."/>
            <person name="Sun J."/>
            <person name="Gong X."/>
            <person name="Wang C."/>
            <person name="Wang H."/>
        </authorList>
    </citation>
    <scope>NUCLEOTIDE SEQUENCE</scope>
    <source>
        <strain evidence="1">DSA</strain>
    </source>
</reference>
<evidence type="ECO:0008006" key="3">
    <source>
        <dbReference type="Google" id="ProtNLM"/>
    </source>
</evidence>
<gene>
    <name evidence="1" type="ORF">P6N53_06715</name>
</gene>
<accession>A0AAW7ZBZ3</accession>
<sequence>MKRVKYNDFKDKVRTKAVTTMKMLDRSAPRRRPRDQGEAEILVRLAVVSWDRAISSGKLQKKGERRYSLRTDAR</sequence>
<dbReference type="AlphaFoldDB" id="A0AAW7ZBZ3"/>
<evidence type="ECO:0000313" key="1">
    <source>
        <dbReference type="EMBL" id="MDO7786912.1"/>
    </source>
</evidence>
<dbReference type="EMBL" id="JARPTC010000009">
    <property type="protein sequence ID" value="MDO7786912.1"/>
    <property type="molecule type" value="Genomic_DNA"/>
</dbReference>
<dbReference type="Proteomes" id="UP001172911">
    <property type="component" value="Unassembled WGS sequence"/>
</dbReference>
<dbReference type="RefSeq" id="WP_304542026.1">
    <property type="nucleotide sequence ID" value="NZ_JARPTC010000009.1"/>
</dbReference>
<proteinExistence type="predicted"/>
<reference evidence="1" key="2">
    <citation type="submission" date="2023-03" db="EMBL/GenBank/DDBJ databases">
        <authorList>
            <person name="Zhang Z."/>
        </authorList>
    </citation>
    <scope>NUCLEOTIDE SEQUENCE</scope>
    <source>
        <strain evidence="1">DSA</strain>
    </source>
</reference>
<evidence type="ECO:0000313" key="2">
    <source>
        <dbReference type="Proteomes" id="UP001172911"/>
    </source>
</evidence>
<comment type="caution">
    <text evidence="1">The sequence shown here is derived from an EMBL/GenBank/DDBJ whole genome shotgun (WGS) entry which is preliminary data.</text>
</comment>
<keyword evidence="2" id="KW-1185">Reference proteome</keyword>